<dbReference type="InterPro" id="IPR027417">
    <property type="entry name" value="P-loop_NTPase"/>
</dbReference>
<dbReference type="InterPro" id="IPR010372">
    <property type="entry name" value="DNA_pol3_delta_N"/>
</dbReference>
<dbReference type="GO" id="GO:0006260">
    <property type="term" value="P:DNA replication"/>
    <property type="evidence" value="ECO:0007669"/>
    <property type="project" value="InterPro"/>
</dbReference>
<dbReference type="AlphaFoldDB" id="A0A382R4E6"/>
<organism evidence="2">
    <name type="scientific">marine metagenome</name>
    <dbReference type="NCBI Taxonomy" id="408172"/>
    <lineage>
        <taxon>unclassified sequences</taxon>
        <taxon>metagenomes</taxon>
        <taxon>ecological metagenomes</taxon>
    </lineage>
</organism>
<dbReference type="GO" id="GO:0003677">
    <property type="term" value="F:DNA binding"/>
    <property type="evidence" value="ECO:0007669"/>
    <property type="project" value="InterPro"/>
</dbReference>
<dbReference type="EMBL" id="UINC01118742">
    <property type="protein sequence ID" value="SVC92077.1"/>
    <property type="molecule type" value="Genomic_DNA"/>
</dbReference>
<dbReference type="Pfam" id="PF06144">
    <property type="entry name" value="DNA_pol3_delta"/>
    <property type="match status" value="1"/>
</dbReference>
<protein>
    <recommendedName>
        <fullName evidence="1">DNA polymerase III delta N-terminal domain-containing protein</fullName>
    </recommendedName>
</protein>
<feature type="non-terminal residue" evidence="2">
    <location>
        <position position="58"/>
    </location>
</feature>
<dbReference type="Gene3D" id="3.40.50.300">
    <property type="entry name" value="P-loop containing nucleotide triphosphate hydrolases"/>
    <property type="match status" value="1"/>
</dbReference>
<feature type="domain" description="DNA polymerase III delta N-terminal" evidence="1">
    <location>
        <begin position="8"/>
        <end position="58"/>
    </location>
</feature>
<dbReference type="GO" id="GO:0009360">
    <property type="term" value="C:DNA polymerase III complex"/>
    <property type="evidence" value="ECO:0007669"/>
    <property type="project" value="InterPro"/>
</dbReference>
<evidence type="ECO:0000259" key="1">
    <source>
        <dbReference type="Pfam" id="PF06144"/>
    </source>
</evidence>
<sequence>MNFVYHGDPFIVEQKVNELKSEIDNGDSNSININIYDANEANLDTLLNACYSVPFLSS</sequence>
<evidence type="ECO:0000313" key="2">
    <source>
        <dbReference type="EMBL" id="SVC92077.1"/>
    </source>
</evidence>
<gene>
    <name evidence="2" type="ORF">METZ01_LOCUS344931</name>
</gene>
<name>A0A382R4E6_9ZZZZ</name>
<dbReference type="GO" id="GO:0003887">
    <property type="term" value="F:DNA-directed DNA polymerase activity"/>
    <property type="evidence" value="ECO:0007669"/>
    <property type="project" value="InterPro"/>
</dbReference>
<reference evidence="2" key="1">
    <citation type="submission" date="2018-05" db="EMBL/GenBank/DDBJ databases">
        <authorList>
            <person name="Lanie J.A."/>
            <person name="Ng W.-L."/>
            <person name="Kazmierczak K.M."/>
            <person name="Andrzejewski T.M."/>
            <person name="Davidsen T.M."/>
            <person name="Wayne K.J."/>
            <person name="Tettelin H."/>
            <person name="Glass J.I."/>
            <person name="Rusch D."/>
            <person name="Podicherti R."/>
            <person name="Tsui H.-C.T."/>
            <person name="Winkler M.E."/>
        </authorList>
    </citation>
    <scope>NUCLEOTIDE SEQUENCE</scope>
</reference>
<proteinExistence type="predicted"/>
<accession>A0A382R4E6</accession>